<accession>A0A0P7AT35</accession>
<sequence length="67" mass="7491">MKNLSIVDKGESNTKYALAIESYKNPDALLFKGTTKHQLKATVCGSCGHTTFSVANHQELWQNHQKK</sequence>
<evidence type="ECO:0000313" key="1">
    <source>
        <dbReference type="EMBL" id="KPM31041.1"/>
    </source>
</evidence>
<name>A0A0P7AT35_9FLAO</name>
<evidence type="ECO:0000313" key="2">
    <source>
        <dbReference type="Proteomes" id="UP000050280"/>
    </source>
</evidence>
<dbReference type="Proteomes" id="UP000050280">
    <property type="component" value="Unassembled WGS sequence"/>
</dbReference>
<dbReference type="AlphaFoldDB" id="A0A0P7AT35"/>
<reference evidence="1 2" key="1">
    <citation type="submission" date="2015-09" db="EMBL/GenBank/DDBJ databases">
        <title>Genome sequence of the marine flavobacterium Croceitalea dokdonensis DOKDO 023 that contains proton- and sodium-pumping rhodopsins.</title>
        <authorList>
            <person name="Kwon S.-K."/>
            <person name="Lee H.K."/>
            <person name="Kwak M.-J."/>
            <person name="Kim J.F."/>
        </authorList>
    </citation>
    <scope>NUCLEOTIDE SEQUENCE [LARGE SCALE GENOMIC DNA]</scope>
    <source>
        <strain evidence="1 2">DOKDO 023</strain>
    </source>
</reference>
<comment type="caution">
    <text evidence="1">The sequence shown here is derived from an EMBL/GenBank/DDBJ whole genome shotgun (WGS) entry which is preliminary data.</text>
</comment>
<keyword evidence="2" id="KW-1185">Reference proteome</keyword>
<organism evidence="1 2">
    <name type="scientific">Croceitalea dokdonensis DOKDO 023</name>
    <dbReference type="NCBI Taxonomy" id="1300341"/>
    <lineage>
        <taxon>Bacteria</taxon>
        <taxon>Pseudomonadati</taxon>
        <taxon>Bacteroidota</taxon>
        <taxon>Flavobacteriia</taxon>
        <taxon>Flavobacteriales</taxon>
        <taxon>Flavobacteriaceae</taxon>
        <taxon>Croceitalea</taxon>
    </lineage>
</organism>
<dbReference type="OrthoDB" id="1445293at2"/>
<dbReference type="EMBL" id="LDJX01000006">
    <property type="protein sequence ID" value="KPM31041.1"/>
    <property type="molecule type" value="Genomic_DNA"/>
</dbReference>
<dbReference type="STRING" id="1300341.I595_3020"/>
<gene>
    <name evidence="1" type="ORF">I595_3020</name>
</gene>
<proteinExistence type="predicted"/>
<protein>
    <submittedName>
        <fullName evidence="1">Uncharacterized protein</fullName>
    </submittedName>
</protein>